<proteinExistence type="inferred from homology"/>
<dbReference type="SUPFAM" id="SSF161098">
    <property type="entry name" value="MetI-like"/>
    <property type="match status" value="1"/>
</dbReference>
<keyword evidence="7 9" id="KW-0472">Membrane</keyword>
<feature type="transmembrane region" description="Helical" evidence="9">
    <location>
        <begin position="288"/>
        <end position="310"/>
    </location>
</feature>
<dbReference type="Proteomes" id="UP000186914">
    <property type="component" value="Unassembled WGS sequence"/>
</dbReference>
<dbReference type="GO" id="GO:0055085">
    <property type="term" value="P:transmembrane transport"/>
    <property type="evidence" value="ECO:0007669"/>
    <property type="project" value="InterPro"/>
</dbReference>
<dbReference type="AlphaFoldDB" id="A0A1N7CHK1"/>
<comment type="subcellular location">
    <subcellularLocation>
        <location evidence="1">Cell membrane</location>
        <topology evidence="1">Multi-pass membrane protein</topology>
    </subcellularLocation>
</comment>
<keyword evidence="6 9" id="KW-1133">Transmembrane helix</keyword>
<dbReference type="GO" id="GO:0005886">
    <property type="term" value="C:plasma membrane"/>
    <property type="evidence" value="ECO:0007669"/>
    <property type="project" value="UniProtKB-SubCell"/>
</dbReference>
<name>A0A1N7CHK1_9EURY</name>
<evidence type="ECO:0000256" key="8">
    <source>
        <dbReference type="SAM" id="MobiDB-lite"/>
    </source>
</evidence>
<feature type="transmembrane region" description="Helical" evidence="9">
    <location>
        <begin position="49"/>
        <end position="70"/>
    </location>
</feature>
<feature type="transmembrane region" description="Helical" evidence="9">
    <location>
        <begin position="136"/>
        <end position="158"/>
    </location>
</feature>
<protein>
    <submittedName>
        <fullName evidence="11">Putative spermidine/putrescine transport system permease protein/spermidine/putrescine transport system permease protein</fullName>
    </submittedName>
</protein>
<evidence type="ECO:0000313" key="11">
    <source>
        <dbReference type="EMBL" id="SIR63050.1"/>
    </source>
</evidence>
<feature type="transmembrane region" description="Helical" evidence="9">
    <location>
        <begin position="191"/>
        <end position="209"/>
    </location>
</feature>
<evidence type="ECO:0000256" key="5">
    <source>
        <dbReference type="ARBA" id="ARBA00022692"/>
    </source>
</evidence>
<keyword evidence="5 9" id="KW-0812">Transmembrane</keyword>
<comment type="similarity">
    <text evidence="2">Belongs to the binding-protein-dependent transport system permease family. CysTW subfamily.</text>
</comment>
<dbReference type="EMBL" id="FTNO01000003">
    <property type="protein sequence ID" value="SIR63050.1"/>
    <property type="molecule type" value="Genomic_DNA"/>
</dbReference>
<sequence>MSYDNSETTPVEHSESRGVDYAPQERLPSPLRPLIDNDRLRFGLEVVPWLALFTFFVFLPLAAIFIWSVAIEEPFGMELGFTLDNYRNFVDSYRLSVFWTTVKEGLLQVALALLFGFPIAYYAGIRKRHSPYTFPLLLLFAIPFLTSYILRTLSWIAFLGSDGVINTVLMMVGLISEPLGWLLYSTFAVRLSLMASYLPFMIFPAWLAMSRIDDEILQASADIGGSPLATVRHIVLPLSLPGLVIGSVFVFVGVLGESVVPVVLGGGNISLVATVIDNAVNSLRLPLASAISAIVLLFAIGLVLVWDYVFGLDKVGEI</sequence>
<feature type="transmembrane region" description="Helical" evidence="9">
    <location>
        <begin position="259"/>
        <end position="276"/>
    </location>
</feature>
<organism evidence="11 12">
    <name type="scientific">Haladaptatus litoreus</name>
    <dbReference type="NCBI Taxonomy" id="553468"/>
    <lineage>
        <taxon>Archaea</taxon>
        <taxon>Methanobacteriati</taxon>
        <taxon>Methanobacteriota</taxon>
        <taxon>Stenosarchaea group</taxon>
        <taxon>Halobacteria</taxon>
        <taxon>Halobacteriales</taxon>
        <taxon>Haladaptataceae</taxon>
        <taxon>Haladaptatus</taxon>
    </lineage>
</organism>
<dbReference type="CDD" id="cd06261">
    <property type="entry name" value="TM_PBP2"/>
    <property type="match status" value="1"/>
</dbReference>
<dbReference type="Gene3D" id="1.10.3720.10">
    <property type="entry name" value="MetI-like"/>
    <property type="match status" value="1"/>
</dbReference>
<keyword evidence="3" id="KW-0813">Transport</keyword>
<gene>
    <name evidence="11" type="ORF">SAMN05421858_3006</name>
</gene>
<keyword evidence="12" id="KW-1185">Reference proteome</keyword>
<dbReference type="PANTHER" id="PTHR42929:SF1">
    <property type="entry name" value="INNER MEMBRANE ABC TRANSPORTER PERMEASE PROTEIN YDCU-RELATED"/>
    <property type="match status" value="1"/>
</dbReference>
<dbReference type="OrthoDB" id="31404at2157"/>
<feature type="region of interest" description="Disordered" evidence="8">
    <location>
        <begin position="1"/>
        <end position="23"/>
    </location>
</feature>
<dbReference type="PANTHER" id="PTHR42929">
    <property type="entry name" value="INNER MEMBRANE ABC TRANSPORTER PERMEASE PROTEIN YDCU-RELATED-RELATED"/>
    <property type="match status" value="1"/>
</dbReference>
<dbReference type="InterPro" id="IPR035906">
    <property type="entry name" value="MetI-like_sf"/>
</dbReference>
<evidence type="ECO:0000256" key="3">
    <source>
        <dbReference type="ARBA" id="ARBA00022448"/>
    </source>
</evidence>
<keyword evidence="4" id="KW-1003">Cell membrane</keyword>
<evidence type="ECO:0000259" key="10">
    <source>
        <dbReference type="PROSITE" id="PS50928"/>
    </source>
</evidence>
<evidence type="ECO:0000256" key="4">
    <source>
        <dbReference type="ARBA" id="ARBA00022475"/>
    </source>
</evidence>
<feature type="transmembrane region" description="Helical" evidence="9">
    <location>
        <begin position="229"/>
        <end position="252"/>
    </location>
</feature>
<evidence type="ECO:0000256" key="9">
    <source>
        <dbReference type="SAM" id="Phobius"/>
    </source>
</evidence>
<dbReference type="RefSeq" id="WP_076430992.1">
    <property type="nucleotide sequence ID" value="NZ_FTNO01000003.1"/>
</dbReference>
<evidence type="ECO:0000313" key="12">
    <source>
        <dbReference type="Proteomes" id="UP000186914"/>
    </source>
</evidence>
<feature type="transmembrane region" description="Helical" evidence="9">
    <location>
        <begin position="105"/>
        <end position="124"/>
    </location>
</feature>
<evidence type="ECO:0000256" key="1">
    <source>
        <dbReference type="ARBA" id="ARBA00004651"/>
    </source>
</evidence>
<evidence type="ECO:0000256" key="7">
    <source>
        <dbReference type="ARBA" id="ARBA00023136"/>
    </source>
</evidence>
<accession>A0A1N7CHK1</accession>
<reference evidence="12" key="1">
    <citation type="submission" date="2017-01" db="EMBL/GenBank/DDBJ databases">
        <authorList>
            <person name="Varghese N."/>
            <person name="Submissions S."/>
        </authorList>
    </citation>
    <scope>NUCLEOTIDE SEQUENCE [LARGE SCALE GENOMIC DNA]</scope>
    <source>
        <strain evidence="12">CGMCC 1.7737</strain>
    </source>
</reference>
<dbReference type="PROSITE" id="PS50928">
    <property type="entry name" value="ABC_TM1"/>
    <property type="match status" value="1"/>
</dbReference>
<evidence type="ECO:0000256" key="6">
    <source>
        <dbReference type="ARBA" id="ARBA00022989"/>
    </source>
</evidence>
<feature type="domain" description="ABC transmembrane type-1" evidence="10">
    <location>
        <begin position="98"/>
        <end position="306"/>
    </location>
</feature>
<feature type="transmembrane region" description="Helical" evidence="9">
    <location>
        <begin position="164"/>
        <end position="184"/>
    </location>
</feature>
<evidence type="ECO:0000256" key="2">
    <source>
        <dbReference type="ARBA" id="ARBA00007069"/>
    </source>
</evidence>
<dbReference type="InterPro" id="IPR000515">
    <property type="entry name" value="MetI-like"/>
</dbReference>